<dbReference type="Gene3D" id="3.90.550.10">
    <property type="entry name" value="Spore Coat Polysaccharide Biosynthesis Protein SpsA, Chain A"/>
    <property type="match status" value="1"/>
</dbReference>
<accession>A0A1F5PMB2</accession>
<comment type="caution">
    <text evidence="7">The sequence shown here is derived from an EMBL/GenBank/DDBJ whole genome shotgun (WGS) entry which is preliminary data.</text>
</comment>
<reference evidence="7 8" key="1">
    <citation type="journal article" date="2016" name="Nat. Commun.">
        <title>Thousands of microbial genomes shed light on interconnected biogeochemical processes in an aquifer system.</title>
        <authorList>
            <person name="Anantharaman K."/>
            <person name="Brown C.T."/>
            <person name="Hug L.A."/>
            <person name="Sharon I."/>
            <person name="Castelle C.J."/>
            <person name="Probst A.J."/>
            <person name="Thomas B.C."/>
            <person name="Singh A."/>
            <person name="Wilkins M.J."/>
            <person name="Karaoz U."/>
            <person name="Brodie E.L."/>
            <person name="Williams K.H."/>
            <person name="Hubbard S.S."/>
            <person name="Banfield J.F."/>
        </authorList>
    </citation>
    <scope>NUCLEOTIDE SEQUENCE [LARGE SCALE GENOMIC DNA]</scope>
</reference>
<evidence type="ECO:0000259" key="6">
    <source>
        <dbReference type="Pfam" id="PF00535"/>
    </source>
</evidence>
<sequence>MNISIIIPAYNEEKYIGECLAHVLKYKTPAVSEVIVVNNASTDETSAVARRYPGIKVVDEPRKGLTRARQRGLQEATGDLLAYIDADTRMPQFWLPILEREFQSDRELVCLSGPYDYYDLPAARRFLARMFWKIVAIPSYYMIGYLIAGGNFAAKKESLLKIGGFDRQIEFHGEDTNLAVRLQRVGKVKFMSRFFIWTSGRRLLAEGLVTTTYQYVMNVIWELFLHRPYSQQYRDFR</sequence>
<feature type="domain" description="Glycosyltransferase 2-like" evidence="6">
    <location>
        <begin position="4"/>
        <end position="127"/>
    </location>
</feature>
<evidence type="ECO:0000256" key="1">
    <source>
        <dbReference type="ARBA" id="ARBA00004236"/>
    </source>
</evidence>
<keyword evidence="2" id="KW-1003">Cell membrane</keyword>
<keyword evidence="5" id="KW-0472">Membrane</keyword>
<keyword evidence="3" id="KW-0328">Glycosyltransferase</keyword>
<organism evidence="7 8">
    <name type="scientific">Candidatus Doudnabacteria bacterium RIFCSPHIGHO2_01_FULL_50_11</name>
    <dbReference type="NCBI Taxonomy" id="1817828"/>
    <lineage>
        <taxon>Bacteria</taxon>
        <taxon>Candidatus Doudnaibacteriota</taxon>
    </lineage>
</organism>
<protein>
    <recommendedName>
        <fullName evidence="6">Glycosyltransferase 2-like domain-containing protein</fullName>
    </recommendedName>
</protein>
<dbReference type="GO" id="GO:0005886">
    <property type="term" value="C:plasma membrane"/>
    <property type="evidence" value="ECO:0007669"/>
    <property type="project" value="UniProtKB-SubCell"/>
</dbReference>
<proteinExistence type="predicted"/>
<dbReference type="SUPFAM" id="SSF53448">
    <property type="entry name" value="Nucleotide-diphospho-sugar transferases"/>
    <property type="match status" value="1"/>
</dbReference>
<dbReference type="InterPro" id="IPR029044">
    <property type="entry name" value="Nucleotide-diphossugar_trans"/>
</dbReference>
<name>A0A1F5PMB2_9BACT</name>
<dbReference type="PANTHER" id="PTHR43646:SF2">
    <property type="entry name" value="GLYCOSYLTRANSFERASE 2-LIKE DOMAIN-CONTAINING PROTEIN"/>
    <property type="match status" value="1"/>
</dbReference>
<dbReference type="CDD" id="cd00761">
    <property type="entry name" value="Glyco_tranf_GTA_type"/>
    <property type="match status" value="1"/>
</dbReference>
<gene>
    <name evidence="7" type="ORF">A2722_02675</name>
</gene>
<evidence type="ECO:0000313" key="7">
    <source>
        <dbReference type="EMBL" id="OGE90820.1"/>
    </source>
</evidence>
<dbReference type="AlphaFoldDB" id="A0A1F5PMB2"/>
<dbReference type="EMBL" id="MFEO01000009">
    <property type="protein sequence ID" value="OGE90820.1"/>
    <property type="molecule type" value="Genomic_DNA"/>
</dbReference>
<dbReference type="Pfam" id="PF00535">
    <property type="entry name" value="Glycos_transf_2"/>
    <property type="match status" value="1"/>
</dbReference>
<dbReference type="STRING" id="1817828.A2722_02675"/>
<dbReference type="Proteomes" id="UP000178377">
    <property type="component" value="Unassembled WGS sequence"/>
</dbReference>
<dbReference type="InterPro" id="IPR001173">
    <property type="entry name" value="Glyco_trans_2-like"/>
</dbReference>
<dbReference type="GO" id="GO:0016757">
    <property type="term" value="F:glycosyltransferase activity"/>
    <property type="evidence" value="ECO:0007669"/>
    <property type="project" value="UniProtKB-KW"/>
</dbReference>
<dbReference type="PANTHER" id="PTHR43646">
    <property type="entry name" value="GLYCOSYLTRANSFERASE"/>
    <property type="match status" value="1"/>
</dbReference>
<keyword evidence="4" id="KW-0808">Transferase</keyword>
<evidence type="ECO:0000256" key="3">
    <source>
        <dbReference type="ARBA" id="ARBA00022676"/>
    </source>
</evidence>
<evidence type="ECO:0000256" key="5">
    <source>
        <dbReference type="ARBA" id="ARBA00023136"/>
    </source>
</evidence>
<comment type="subcellular location">
    <subcellularLocation>
        <location evidence="1">Cell membrane</location>
    </subcellularLocation>
</comment>
<evidence type="ECO:0000313" key="8">
    <source>
        <dbReference type="Proteomes" id="UP000178377"/>
    </source>
</evidence>
<evidence type="ECO:0000256" key="4">
    <source>
        <dbReference type="ARBA" id="ARBA00022679"/>
    </source>
</evidence>
<evidence type="ECO:0000256" key="2">
    <source>
        <dbReference type="ARBA" id="ARBA00022475"/>
    </source>
</evidence>